<comment type="caution">
    <text evidence="2">The sequence shown here is derived from an EMBL/GenBank/DDBJ whole genome shotgun (WGS) entry which is preliminary data.</text>
</comment>
<dbReference type="AlphaFoldDB" id="A0ABD1L2Q5"/>
<evidence type="ECO:0000256" key="1">
    <source>
        <dbReference type="SAM" id="MobiDB-lite"/>
    </source>
</evidence>
<dbReference type="EMBL" id="JBGMDY010000011">
    <property type="protein sequence ID" value="KAL2317804.1"/>
    <property type="molecule type" value="Genomic_DNA"/>
</dbReference>
<feature type="region of interest" description="Disordered" evidence="1">
    <location>
        <begin position="32"/>
        <end position="52"/>
    </location>
</feature>
<name>A0ABD1L2Q5_9FABA</name>
<evidence type="ECO:0000313" key="2">
    <source>
        <dbReference type="EMBL" id="KAL2317804.1"/>
    </source>
</evidence>
<reference evidence="2 3" key="1">
    <citation type="submission" date="2024-08" db="EMBL/GenBank/DDBJ databases">
        <title>Insights into the chromosomal genome structure of Flemingia macrophylla.</title>
        <authorList>
            <person name="Ding Y."/>
            <person name="Zhao Y."/>
            <person name="Bi W."/>
            <person name="Wu M."/>
            <person name="Zhao G."/>
            <person name="Gong Y."/>
            <person name="Li W."/>
            <person name="Zhang P."/>
        </authorList>
    </citation>
    <scope>NUCLEOTIDE SEQUENCE [LARGE SCALE GENOMIC DNA]</scope>
    <source>
        <strain evidence="2">DYQJB</strain>
        <tissue evidence="2">Leaf</tissue>
    </source>
</reference>
<keyword evidence="3" id="KW-1185">Reference proteome</keyword>
<proteinExistence type="predicted"/>
<organism evidence="2 3">
    <name type="scientific">Flemingia macrophylla</name>
    <dbReference type="NCBI Taxonomy" id="520843"/>
    <lineage>
        <taxon>Eukaryota</taxon>
        <taxon>Viridiplantae</taxon>
        <taxon>Streptophyta</taxon>
        <taxon>Embryophyta</taxon>
        <taxon>Tracheophyta</taxon>
        <taxon>Spermatophyta</taxon>
        <taxon>Magnoliopsida</taxon>
        <taxon>eudicotyledons</taxon>
        <taxon>Gunneridae</taxon>
        <taxon>Pentapetalae</taxon>
        <taxon>rosids</taxon>
        <taxon>fabids</taxon>
        <taxon>Fabales</taxon>
        <taxon>Fabaceae</taxon>
        <taxon>Papilionoideae</taxon>
        <taxon>50 kb inversion clade</taxon>
        <taxon>NPAAA clade</taxon>
        <taxon>indigoferoid/millettioid clade</taxon>
        <taxon>Phaseoleae</taxon>
        <taxon>Flemingia</taxon>
    </lineage>
</organism>
<sequence length="52" mass="5924">MAKGRVQTEESTKEIKISHTFLNNAAGANLFDMSNWPKTDQESIKKTRLNRS</sequence>
<protein>
    <submittedName>
        <fullName evidence="2">Uncharacterized protein</fullName>
    </submittedName>
</protein>
<dbReference type="Proteomes" id="UP001603857">
    <property type="component" value="Unassembled WGS sequence"/>
</dbReference>
<evidence type="ECO:0000313" key="3">
    <source>
        <dbReference type="Proteomes" id="UP001603857"/>
    </source>
</evidence>
<accession>A0ABD1L2Q5</accession>
<gene>
    <name evidence="2" type="ORF">Fmac_031680</name>
</gene>